<sequence length="399" mass="45442">MDLYASPYPLRKLDRLELKTLCKVLWNWQYCAECATSTECPTNDCPWQRSKRLESYFRFYQHVTTLYVPEFSTSGSIALRSHGDLFDIISIIKKNADRPRESVTKEYFVKRYGDPQHFPAVADQKRSFDMAVKVMTMVECSSENQSLGNLEKGVQPIIWRDDTSLAQFLSSAFPKTNCPSLNQAPSSARTMNVRDALKVTELKKIAGLRFRPTDDLRHHLRLDPKTGWVGIFHHTRALKEHLIATLAEPNPRTDGEAIERGNLPRQLALEILDSVQKVLFPFESEKDALHLETLVTKSSFDEDCLDFHSSSYRRADESSIAYEHMASRLMDLHEELLNPTPRGALFDWIERKSGARYVMMATLGGVVIAVILGIFGLAVGIFQAWVAYEAWKHPVPNAT</sequence>
<gene>
    <name evidence="2" type="ORF">E0L32_006128</name>
</gene>
<dbReference type="GeneID" id="41973575"/>
<dbReference type="InParanoid" id="A0A507B9E9"/>
<keyword evidence="1" id="KW-1133">Transmembrane helix</keyword>
<keyword evidence="1" id="KW-0472">Membrane</keyword>
<reference evidence="2 3" key="1">
    <citation type="submission" date="2019-06" db="EMBL/GenBank/DDBJ databases">
        <title>Draft genome sequence of the filamentous fungus Phialemoniopsis curvata isolated from diesel fuel.</title>
        <authorList>
            <person name="Varaljay V.A."/>
            <person name="Lyon W.J."/>
            <person name="Crouch A.L."/>
            <person name="Drake C.E."/>
            <person name="Hollomon J.M."/>
            <person name="Nadeau L.J."/>
            <person name="Nunn H.S."/>
            <person name="Stevenson B.S."/>
            <person name="Bojanowski C.L."/>
            <person name="Crookes-Goodson W.J."/>
        </authorList>
    </citation>
    <scope>NUCLEOTIDE SEQUENCE [LARGE SCALE GENOMIC DNA]</scope>
    <source>
        <strain evidence="2 3">D216</strain>
    </source>
</reference>
<proteinExistence type="predicted"/>
<comment type="caution">
    <text evidence="2">The sequence shown here is derived from an EMBL/GenBank/DDBJ whole genome shotgun (WGS) entry which is preliminary data.</text>
</comment>
<dbReference type="AlphaFoldDB" id="A0A507B9E9"/>
<keyword evidence="1" id="KW-0812">Transmembrane</keyword>
<protein>
    <submittedName>
        <fullName evidence="2">Uncharacterized protein</fullName>
    </submittedName>
</protein>
<organism evidence="2 3">
    <name type="scientific">Thyridium curvatum</name>
    <dbReference type="NCBI Taxonomy" id="1093900"/>
    <lineage>
        <taxon>Eukaryota</taxon>
        <taxon>Fungi</taxon>
        <taxon>Dikarya</taxon>
        <taxon>Ascomycota</taxon>
        <taxon>Pezizomycotina</taxon>
        <taxon>Sordariomycetes</taxon>
        <taxon>Sordariomycetidae</taxon>
        <taxon>Thyridiales</taxon>
        <taxon>Thyridiaceae</taxon>
        <taxon>Thyridium</taxon>
    </lineage>
</organism>
<dbReference type="OrthoDB" id="5428890at2759"/>
<name>A0A507B9E9_9PEZI</name>
<dbReference type="EMBL" id="SKBQ01000034">
    <property type="protein sequence ID" value="TPX13398.1"/>
    <property type="molecule type" value="Genomic_DNA"/>
</dbReference>
<accession>A0A507B9E9</accession>
<feature type="transmembrane region" description="Helical" evidence="1">
    <location>
        <begin position="357"/>
        <end position="386"/>
    </location>
</feature>
<evidence type="ECO:0000313" key="3">
    <source>
        <dbReference type="Proteomes" id="UP000319257"/>
    </source>
</evidence>
<evidence type="ECO:0000313" key="2">
    <source>
        <dbReference type="EMBL" id="TPX13398.1"/>
    </source>
</evidence>
<dbReference type="RefSeq" id="XP_030995109.1">
    <property type="nucleotide sequence ID" value="XM_031140727.1"/>
</dbReference>
<evidence type="ECO:0000256" key="1">
    <source>
        <dbReference type="SAM" id="Phobius"/>
    </source>
</evidence>
<dbReference type="STRING" id="1093900.A0A507B9E9"/>
<dbReference type="Proteomes" id="UP000319257">
    <property type="component" value="Unassembled WGS sequence"/>
</dbReference>
<keyword evidence="3" id="KW-1185">Reference proteome</keyword>